<feature type="transmembrane region" description="Helical" evidence="1">
    <location>
        <begin position="197"/>
        <end position="218"/>
    </location>
</feature>
<dbReference type="AlphaFoldDB" id="A0A9X3XJQ1"/>
<dbReference type="EMBL" id="JAMRYU010000001">
    <property type="protein sequence ID" value="MDC4238909.1"/>
    <property type="molecule type" value="Genomic_DNA"/>
</dbReference>
<accession>A0A9X3XJQ1</accession>
<proteinExistence type="predicted"/>
<comment type="caution">
    <text evidence="2">The sequence shown here is derived from an EMBL/GenBank/DDBJ whole genome shotgun (WGS) entry which is preliminary data.</text>
</comment>
<feature type="transmembrane region" description="Helical" evidence="1">
    <location>
        <begin position="274"/>
        <end position="299"/>
    </location>
</feature>
<evidence type="ECO:0000313" key="3">
    <source>
        <dbReference type="Proteomes" id="UP001141183"/>
    </source>
</evidence>
<sequence length="400" mass="43482">MGKKGGKNKKINKRENFVKIKSNENLILLIGVIFFSIILIIISKSIFSSGFLPDKYNGHMKYYNAVVTEVLSEDLTKDPYIEDVEVGFQKIVVKISSKPYSGNTFEIENPISRLYNLKVKEGTKVIVGVIEKDGSTQMNLYSYDRSNMIYLLIAVFILSVVVIGGFKGVKSLVALIFTLICCVYLMVPLMLRGVNPILSGILMSILSITITLVLVSGFNKKTLTAILGTVSGVIIAGLIAYIFGSLTNLSGLNMSEAESLAYIAEDTGLKIKGIMFTGILVATLGAVMDIAMSIASSIFEIHKVNDKINFNELFKSAMNIGKDTIGTMTNTLILAFAGGSLSILILVFSANMPFNKLINLDLLGIEIIQGLSGSIGIVLAVPITAFIGCYLCKNELKFKK</sequence>
<dbReference type="InterPro" id="IPR012507">
    <property type="entry name" value="YibE_F"/>
</dbReference>
<reference evidence="2" key="1">
    <citation type="submission" date="2022-05" db="EMBL/GenBank/DDBJ databases">
        <title>Draft genome sequence of Clostridium tertium strain CP3 isolated from Peru.</title>
        <authorList>
            <person name="Hurtado R."/>
            <person name="Lima L."/>
            <person name="Sousa T."/>
            <person name="Jaiswal A.K."/>
            <person name="Tiwari S."/>
            <person name="Maturrano L."/>
            <person name="Brenig B."/>
            <person name="Azevedo V."/>
        </authorList>
    </citation>
    <scope>NUCLEOTIDE SEQUENCE</scope>
    <source>
        <strain evidence="2">CP3</strain>
    </source>
</reference>
<feature type="transmembrane region" description="Helical" evidence="1">
    <location>
        <begin position="148"/>
        <end position="166"/>
    </location>
</feature>
<gene>
    <name evidence="2" type="ORF">NE398_01835</name>
</gene>
<dbReference type="Pfam" id="PF07907">
    <property type="entry name" value="YibE_F"/>
    <property type="match status" value="1"/>
</dbReference>
<evidence type="ECO:0000313" key="2">
    <source>
        <dbReference type="EMBL" id="MDC4238909.1"/>
    </source>
</evidence>
<keyword evidence="1" id="KW-1133">Transmembrane helix</keyword>
<protein>
    <submittedName>
        <fullName evidence="2">YibE/F family protein</fullName>
    </submittedName>
</protein>
<dbReference type="PANTHER" id="PTHR41771:SF1">
    <property type="entry name" value="MEMBRANE PROTEIN"/>
    <property type="match status" value="1"/>
</dbReference>
<dbReference type="PANTHER" id="PTHR41771">
    <property type="entry name" value="MEMBRANE PROTEIN-RELATED"/>
    <property type="match status" value="1"/>
</dbReference>
<dbReference type="RefSeq" id="WP_195954347.1">
    <property type="nucleotide sequence ID" value="NZ_CAJMCA010000182.1"/>
</dbReference>
<feature type="transmembrane region" description="Helical" evidence="1">
    <location>
        <begin position="332"/>
        <end position="350"/>
    </location>
</feature>
<evidence type="ECO:0000256" key="1">
    <source>
        <dbReference type="SAM" id="Phobius"/>
    </source>
</evidence>
<keyword evidence="1" id="KW-0812">Transmembrane</keyword>
<feature type="transmembrane region" description="Helical" evidence="1">
    <location>
        <begin position="370"/>
        <end position="392"/>
    </location>
</feature>
<feature type="transmembrane region" description="Helical" evidence="1">
    <location>
        <begin position="26"/>
        <end position="47"/>
    </location>
</feature>
<organism evidence="2 3">
    <name type="scientific">Clostridium tertium</name>
    <dbReference type="NCBI Taxonomy" id="1559"/>
    <lineage>
        <taxon>Bacteria</taxon>
        <taxon>Bacillati</taxon>
        <taxon>Bacillota</taxon>
        <taxon>Clostridia</taxon>
        <taxon>Eubacteriales</taxon>
        <taxon>Clostridiaceae</taxon>
        <taxon>Clostridium</taxon>
    </lineage>
</organism>
<feature type="transmembrane region" description="Helical" evidence="1">
    <location>
        <begin position="173"/>
        <end position="191"/>
    </location>
</feature>
<keyword evidence="3" id="KW-1185">Reference proteome</keyword>
<feature type="transmembrane region" description="Helical" evidence="1">
    <location>
        <begin position="225"/>
        <end position="244"/>
    </location>
</feature>
<dbReference type="Proteomes" id="UP001141183">
    <property type="component" value="Unassembled WGS sequence"/>
</dbReference>
<name>A0A9X3XJQ1_9CLOT</name>
<keyword evidence="1" id="KW-0472">Membrane</keyword>